<dbReference type="AlphaFoldDB" id="A0AAW9ST29"/>
<dbReference type="InterPro" id="IPR001343">
    <property type="entry name" value="Hemolysn_Ca-bd"/>
</dbReference>
<dbReference type="PRINTS" id="PR00313">
    <property type="entry name" value="CABNDNGRPT"/>
</dbReference>
<dbReference type="RefSeq" id="WP_347168094.1">
    <property type="nucleotide sequence ID" value="NZ_JBDNCH010000003.1"/>
</dbReference>
<feature type="region of interest" description="Disordered" evidence="3">
    <location>
        <begin position="290"/>
        <end position="317"/>
    </location>
</feature>
<dbReference type="InterPro" id="IPR018511">
    <property type="entry name" value="Hemolysin-typ_Ca-bd_CS"/>
</dbReference>
<dbReference type="EMBL" id="JBDNCH010000003">
    <property type="protein sequence ID" value="MEN9062987.1"/>
    <property type="molecule type" value="Genomic_DNA"/>
</dbReference>
<evidence type="ECO:0000313" key="4">
    <source>
        <dbReference type="EMBL" id="MEN9062987.1"/>
    </source>
</evidence>
<dbReference type="InterPro" id="IPR050557">
    <property type="entry name" value="RTX_toxin/Mannuronan_C5-epim"/>
</dbReference>
<gene>
    <name evidence="4" type="ORF">ABFB10_20425</name>
</gene>
<dbReference type="GO" id="GO:0005576">
    <property type="term" value="C:extracellular region"/>
    <property type="evidence" value="ECO:0007669"/>
    <property type="project" value="UniProtKB-SubCell"/>
</dbReference>
<dbReference type="Pfam" id="PF00353">
    <property type="entry name" value="HemolysinCabind"/>
    <property type="match status" value="4"/>
</dbReference>
<dbReference type="InterPro" id="IPR011049">
    <property type="entry name" value="Serralysin-like_metalloprot_C"/>
</dbReference>
<keyword evidence="2" id="KW-0964">Secreted</keyword>
<comment type="caution">
    <text evidence="4">The sequence shown here is derived from an EMBL/GenBank/DDBJ whole genome shotgun (WGS) entry which is preliminary data.</text>
</comment>
<sequence length="317" mass="33045">MTISTISTRTFCLASGTQVVLFNPATDHRTTITGTGFQFLDGEPSAGVVSGVSVFAEGAVQGTVTGINWGLVDLVQALDAAAWGSLQPLADLFNSGGPITLNAAGAGAALDMTELLDPQFADLLTQPVTVRGSGFDDVMFGGINHDILRGGAGEDAIWGGQGNDLIEAGGQYDTVHAGAGNDTVYGGDGRDLAFLSQGNDIFHDNAQGGEHGQDTVFAGFGDDTIEGGNGDDAFYGEDGADLIFGRLGNDLIHGGGQYDTIHAGEGDDTVHGGDGRDMVRLNQGNDIFHDNTQGGEHEQGHGLCRVRRRHDRGRQRR</sequence>
<keyword evidence="5" id="KW-1185">Reference proteome</keyword>
<dbReference type="PANTHER" id="PTHR38340:SF1">
    <property type="entry name" value="S-LAYER PROTEIN"/>
    <property type="match status" value="1"/>
</dbReference>
<comment type="subcellular location">
    <subcellularLocation>
        <location evidence="1">Secreted</location>
    </subcellularLocation>
</comment>
<dbReference type="Proteomes" id="UP001428774">
    <property type="component" value="Unassembled WGS sequence"/>
</dbReference>
<accession>A0AAW9ST29</accession>
<feature type="compositionally biased region" description="Basic residues" evidence="3">
    <location>
        <begin position="304"/>
        <end position="317"/>
    </location>
</feature>
<organism evidence="4 5">
    <name type="scientific">Ponticoccus litoralis</name>
    <dbReference type="NCBI Taxonomy" id="422297"/>
    <lineage>
        <taxon>Bacteria</taxon>
        <taxon>Pseudomonadati</taxon>
        <taxon>Pseudomonadota</taxon>
        <taxon>Alphaproteobacteria</taxon>
        <taxon>Rhodobacterales</taxon>
        <taxon>Roseobacteraceae</taxon>
        <taxon>Ponticoccus</taxon>
    </lineage>
</organism>
<protein>
    <submittedName>
        <fullName evidence="4">Calcium-binding protein</fullName>
    </submittedName>
</protein>
<proteinExistence type="predicted"/>
<dbReference type="PROSITE" id="PS00330">
    <property type="entry name" value="HEMOLYSIN_CALCIUM"/>
    <property type="match status" value="2"/>
</dbReference>
<reference evidence="4 5" key="1">
    <citation type="submission" date="2024-05" db="EMBL/GenBank/DDBJ databases">
        <title>Genome sequence of Ponticoccus litoralis KCCM 90028.</title>
        <authorList>
            <person name="Kim J.M."/>
            <person name="Lee J.K."/>
            <person name="Choi B.J."/>
            <person name="Bayburt H."/>
            <person name="Baek J.H."/>
            <person name="Jeon C.O."/>
        </authorList>
    </citation>
    <scope>NUCLEOTIDE SEQUENCE [LARGE SCALE GENOMIC DNA]</scope>
    <source>
        <strain evidence="4 5">KCCM 90028</strain>
    </source>
</reference>
<dbReference type="PANTHER" id="PTHR38340">
    <property type="entry name" value="S-LAYER PROTEIN"/>
    <property type="match status" value="1"/>
</dbReference>
<dbReference type="Gene3D" id="2.150.10.10">
    <property type="entry name" value="Serralysin-like metalloprotease, C-terminal"/>
    <property type="match status" value="2"/>
</dbReference>
<evidence type="ECO:0000256" key="2">
    <source>
        <dbReference type="ARBA" id="ARBA00022525"/>
    </source>
</evidence>
<name>A0AAW9ST29_9RHOB</name>
<dbReference type="SUPFAM" id="SSF51120">
    <property type="entry name" value="beta-Roll"/>
    <property type="match status" value="1"/>
</dbReference>
<dbReference type="GO" id="GO:0005509">
    <property type="term" value="F:calcium ion binding"/>
    <property type="evidence" value="ECO:0007669"/>
    <property type="project" value="InterPro"/>
</dbReference>
<evidence type="ECO:0000313" key="5">
    <source>
        <dbReference type="Proteomes" id="UP001428774"/>
    </source>
</evidence>
<evidence type="ECO:0000256" key="1">
    <source>
        <dbReference type="ARBA" id="ARBA00004613"/>
    </source>
</evidence>
<evidence type="ECO:0000256" key="3">
    <source>
        <dbReference type="SAM" id="MobiDB-lite"/>
    </source>
</evidence>